<dbReference type="Proteomes" id="UP000254737">
    <property type="component" value="Unassembled WGS sequence"/>
</dbReference>
<dbReference type="AlphaFoldDB" id="A0A376GFE5"/>
<name>A0A376GFE5_9FLAO</name>
<protein>
    <submittedName>
        <fullName evidence="1">Uncharacterized protein</fullName>
    </submittedName>
</protein>
<evidence type="ECO:0000313" key="1">
    <source>
        <dbReference type="EMBL" id="STD59575.1"/>
    </source>
</evidence>
<organism evidence="1 2">
    <name type="scientific">Empedobacter falsenii</name>
    <dbReference type="NCBI Taxonomy" id="343874"/>
    <lineage>
        <taxon>Bacteria</taxon>
        <taxon>Pseudomonadati</taxon>
        <taxon>Bacteroidota</taxon>
        <taxon>Flavobacteriia</taxon>
        <taxon>Flavobacteriales</taxon>
        <taxon>Weeksellaceae</taxon>
        <taxon>Empedobacter</taxon>
    </lineage>
</organism>
<accession>A0A376GFE5</accession>
<reference evidence="1 2" key="1">
    <citation type="submission" date="2018-06" db="EMBL/GenBank/DDBJ databases">
        <authorList>
            <consortium name="Pathogen Informatics"/>
            <person name="Doyle S."/>
        </authorList>
    </citation>
    <scope>NUCLEOTIDE SEQUENCE [LARGE SCALE GENOMIC DNA]</scope>
    <source>
        <strain evidence="1 2">NCTC13456</strain>
    </source>
</reference>
<dbReference type="EMBL" id="UFXS01000001">
    <property type="protein sequence ID" value="STD59575.1"/>
    <property type="molecule type" value="Genomic_DNA"/>
</dbReference>
<evidence type="ECO:0000313" key="2">
    <source>
        <dbReference type="Proteomes" id="UP000254737"/>
    </source>
</evidence>
<gene>
    <name evidence="1" type="ORF">NCTC13456_03237</name>
</gene>
<proteinExistence type="predicted"/>
<sequence length="214" mass="24311">MKITIPTPCKEKLRDDNFCAKCQHKITDFSNFTNDEISNEFQKKNVHCGIFHPSQLGQNLFKKTISNVMIFSAFGLMSTSSKAQKHNTACHDNPLPINNSIENESIEFKIIVTKSYNTRIQEFSTFRLLINGELIEQTLKVGEEYTIKCDVQKGLPIDIRLASNEKNIEINKNYTSKNLPKKLKLNVADFVAEEIIMGDISIEPTIQGIIAIKK</sequence>
<dbReference type="RefSeq" id="WP_115001659.1">
    <property type="nucleotide sequence ID" value="NZ_JACAGH010000001.1"/>
</dbReference>